<evidence type="ECO:0000259" key="7">
    <source>
        <dbReference type="PROSITE" id="PS51866"/>
    </source>
</evidence>
<evidence type="ECO:0000256" key="3">
    <source>
        <dbReference type="ARBA" id="ARBA00022505"/>
    </source>
</evidence>
<dbReference type="PROSITE" id="PS51866">
    <property type="entry name" value="MOP"/>
    <property type="match status" value="2"/>
</dbReference>
<dbReference type="InterPro" id="IPR005116">
    <property type="entry name" value="Transp-assoc_OB_typ1"/>
</dbReference>
<dbReference type="PANTHER" id="PTHR30432">
    <property type="entry name" value="TRANSCRIPTIONAL REGULATOR MODE"/>
    <property type="match status" value="1"/>
</dbReference>
<name>A0A1I4UF01_9GAMM</name>
<evidence type="ECO:0000256" key="6">
    <source>
        <dbReference type="PIRSR" id="PIRSR005763-1"/>
    </source>
</evidence>
<evidence type="ECO:0000256" key="2">
    <source>
        <dbReference type="ARBA" id="ARBA00022448"/>
    </source>
</evidence>
<comment type="similarity">
    <text evidence="1 5">Belongs to the ModE family.</text>
</comment>
<dbReference type="Proteomes" id="UP000242222">
    <property type="component" value="Unassembled WGS sequence"/>
</dbReference>
<dbReference type="Gene3D" id="2.40.50.100">
    <property type="match status" value="2"/>
</dbReference>
<keyword evidence="2 5" id="KW-0813">Transport</keyword>
<dbReference type="EMBL" id="FOVC01000001">
    <property type="protein sequence ID" value="SFM87548.1"/>
    <property type="molecule type" value="Genomic_DNA"/>
</dbReference>
<dbReference type="RefSeq" id="WP_092873669.1">
    <property type="nucleotide sequence ID" value="NZ_FOVC01000001.1"/>
</dbReference>
<sequence length="260" mass="28330">MQSELSLIIKMQQRLFADPRRIELLRQIKATGSISQGAKMAAISYKSAWDAVNDMNQLADGPLVSRATGGKGGGGAALTAYGERLIQLFDLLEQIQQKAFDVLQDDRVPLDSLLSAIARISLQTSARNQLSGIVTGRDEQHVRQHVQVLLADGVTRLNIAVTETSARRLQLENGKQVLVLIKAPWIVLETPGSAAENNLKGRIHSIEHSISHSEVLIDLSDGQQLCASLDRQLLQQKNLHPGDEVTAHFAADQAIIATLL</sequence>
<dbReference type="InterPro" id="IPR008995">
    <property type="entry name" value="Mo/tungstate-bd_C_term_dom"/>
</dbReference>
<dbReference type="PIRSF" id="PIRSF005763">
    <property type="entry name" value="Txn_reg_ModE"/>
    <property type="match status" value="1"/>
</dbReference>
<evidence type="ECO:0000256" key="4">
    <source>
        <dbReference type="ARBA" id="ARBA00022737"/>
    </source>
</evidence>
<feature type="domain" description="Mop" evidence="7">
    <location>
        <begin position="192"/>
        <end position="258"/>
    </location>
</feature>
<keyword evidence="4" id="KW-0677">Repeat</keyword>
<keyword evidence="9" id="KW-1185">Reference proteome</keyword>
<evidence type="ECO:0000313" key="8">
    <source>
        <dbReference type="EMBL" id="SFM87548.1"/>
    </source>
</evidence>
<dbReference type="Gene3D" id="1.10.10.10">
    <property type="entry name" value="Winged helix-like DNA-binding domain superfamily/Winged helix DNA-binding domain"/>
    <property type="match status" value="1"/>
</dbReference>
<dbReference type="InterPro" id="IPR036388">
    <property type="entry name" value="WH-like_DNA-bd_sf"/>
</dbReference>
<feature type="domain" description="Mop" evidence="7">
    <location>
        <begin position="123"/>
        <end position="190"/>
    </location>
</feature>
<dbReference type="PANTHER" id="PTHR30432:SF1">
    <property type="entry name" value="DNA-BINDING TRANSCRIPTIONAL DUAL REGULATOR MODE"/>
    <property type="match status" value="1"/>
</dbReference>
<evidence type="ECO:0000313" key="9">
    <source>
        <dbReference type="Proteomes" id="UP000242222"/>
    </source>
</evidence>
<dbReference type="SUPFAM" id="SSF46785">
    <property type="entry name" value="Winged helix' DNA-binding domain"/>
    <property type="match status" value="1"/>
</dbReference>
<dbReference type="NCBIfam" id="TIGR00638">
    <property type="entry name" value="Mop"/>
    <property type="match status" value="1"/>
</dbReference>
<dbReference type="GO" id="GO:0006355">
    <property type="term" value="P:regulation of DNA-templated transcription"/>
    <property type="evidence" value="ECO:0007669"/>
    <property type="project" value="InterPro"/>
</dbReference>
<accession>A0A1I4UF01</accession>
<protein>
    <submittedName>
        <fullName evidence="8">Molybdate transport repressor, ModE</fullName>
    </submittedName>
</protein>
<dbReference type="InterPro" id="IPR036390">
    <property type="entry name" value="WH_DNA-bd_sf"/>
</dbReference>
<dbReference type="GO" id="GO:0015689">
    <property type="term" value="P:molybdate ion transport"/>
    <property type="evidence" value="ECO:0007669"/>
    <property type="project" value="UniProtKB-UniRule"/>
</dbReference>
<dbReference type="OrthoDB" id="9800709at2"/>
<dbReference type="InterPro" id="IPR003725">
    <property type="entry name" value="ModE-bd_N"/>
</dbReference>
<dbReference type="InterPro" id="IPR016462">
    <property type="entry name" value="ModE"/>
</dbReference>
<dbReference type="AlphaFoldDB" id="A0A1I4UF01"/>
<gene>
    <name evidence="8" type="ORF">SAMN05216516_10188</name>
</gene>
<dbReference type="STRING" id="1367852.SAMN05216516_10188"/>
<dbReference type="SUPFAM" id="SSF50331">
    <property type="entry name" value="MOP-like"/>
    <property type="match status" value="1"/>
</dbReference>
<proteinExistence type="inferred from homology"/>
<dbReference type="InterPro" id="IPR051815">
    <property type="entry name" value="Molybdate_resp_trans_reg"/>
</dbReference>
<dbReference type="NCBIfam" id="TIGR00637">
    <property type="entry name" value="ModE_repress"/>
    <property type="match status" value="1"/>
</dbReference>
<dbReference type="GO" id="GO:0030151">
    <property type="term" value="F:molybdenum ion binding"/>
    <property type="evidence" value="ECO:0007669"/>
    <property type="project" value="UniProtKB-UniRule"/>
</dbReference>
<evidence type="ECO:0000256" key="1">
    <source>
        <dbReference type="ARBA" id="ARBA00008110"/>
    </source>
</evidence>
<feature type="region of interest" description="Required for dimer formation and molybdate binding" evidence="6">
    <location>
        <begin position="124"/>
        <end position="132"/>
    </location>
</feature>
<reference evidence="9" key="1">
    <citation type="submission" date="2016-10" db="EMBL/GenBank/DDBJ databases">
        <authorList>
            <person name="Varghese N."/>
            <person name="Submissions S."/>
        </authorList>
    </citation>
    <scope>NUCLEOTIDE SEQUENCE [LARGE SCALE GENOMIC DNA]</scope>
    <source>
        <strain evidence="9">N6PO6</strain>
    </source>
</reference>
<dbReference type="NCBIfam" id="NF007957">
    <property type="entry name" value="PRK10676.1"/>
    <property type="match status" value="1"/>
</dbReference>
<dbReference type="InterPro" id="IPR004606">
    <property type="entry name" value="Mop_domain"/>
</dbReference>
<keyword evidence="3 5" id="KW-0500">Molybdenum</keyword>
<dbReference type="Pfam" id="PF03459">
    <property type="entry name" value="TOBE"/>
    <property type="match status" value="2"/>
</dbReference>
<evidence type="ECO:0000256" key="5">
    <source>
        <dbReference type="PIRNR" id="PIRNR005763"/>
    </source>
</evidence>
<organism evidence="8 9">
    <name type="scientific">Izhakiella capsodis</name>
    <dbReference type="NCBI Taxonomy" id="1367852"/>
    <lineage>
        <taxon>Bacteria</taxon>
        <taxon>Pseudomonadati</taxon>
        <taxon>Pseudomonadota</taxon>
        <taxon>Gammaproteobacteria</taxon>
        <taxon>Enterobacterales</taxon>
        <taxon>Erwiniaceae</taxon>
        <taxon>Izhakiella</taxon>
    </lineage>
</organism>